<organism evidence="24 25">
    <name type="scientific">Candidatus Brachybacterium merdavium</name>
    <dbReference type="NCBI Taxonomy" id="2838513"/>
    <lineage>
        <taxon>Bacteria</taxon>
        <taxon>Bacillati</taxon>
        <taxon>Actinomycetota</taxon>
        <taxon>Actinomycetes</taxon>
        <taxon>Micrococcales</taxon>
        <taxon>Dermabacteraceae</taxon>
        <taxon>Brachybacterium</taxon>
    </lineage>
</organism>
<evidence type="ECO:0000256" key="2">
    <source>
        <dbReference type="ARBA" id="ARBA00001946"/>
    </source>
</evidence>
<evidence type="ECO:0000256" key="17">
    <source>
        <dbReference type="PIRNR" id="PIRNR000732"/>
    </source>
</evidence>
<dbReference type="PANTHER" id="PTHR46244:SF3">
    <property type="entry name" value="PHOSPHOENOLPYRUVATE-PROTEIN PHOSPHOTRANSFERASE"/>
    <property type="match status" value="1"/>
</dbReference>
<feature type="binding site" evidence="20">
    <location>
        <position position="443"/>
    </location>
    <ligand>
        <name>Mg(2+)</name>
        <dbReference type="ChEBI" id="CHEBI:18420"/>
    </ligand>
</feature>
<evidence type="ECO:0000256" key="8">
    <source>
        <dbReference type="ARBA" id="ARBA00022448"/>
    </source>
</evidence>
<keyword evidence="11 17" id="KW-0808">Transferase</keyword>
<evidence type="ECO:0000256" key="12">
    <source>
        <dbReference type="ARBA" id="ARBA00022683"/>
    </source>
</evidence>
<evidence type="ECO:0000256" key="10">
    <source>
        <dbReference type="ARBA" id="ARBA00022597"/>
    </source>
</evidence>
<dbReference type="InterPro" id="IPR008731">
    <property type="entry name" value="PTS_EIN"/>
</dbReference>
<comment type="subcellular location">
    <subcellularLocation>
        <location evidence="4 17">Cytoplasm</location>
    </subcellularLocation>
</comment>
<name>A0A9D2RNY4_9MICO</name>
<dbReference type="Gene3D" id="3.50.30.10">
    <property type="entry name" value="Phosphohistidine domain"/>
    <property type="match status" value="1"/>
</dbReference>
<feature type="domain" description="PEP-utilising enzyme C-terminal" evidence="22">
    <location>
        <begin position="256"/>
        <end position="538"/>
    </location>
</feature>
<comment type="caution">
    <text evidence="24">The sequence shown here is derived from an EMBL/GenBank/DDBJ whole genome shotgun (WGS) entry which is preliminary data.</text>
</comment>
<evidence type="ECO:0000256" key="15">
    <source>
        <dbReference type="ARBA" id="ARBA00022842"/>
    </source>
</evidence>
<dbReference type="SUPFAM" id="SSF51621">
    <property type="entry name" value="Phosphoenolpyruvate/pyruvate domain"/>
    <property type="match status" value="1"/>
</dbReference>
<comment type="similarity">
    <text evidence="5 17">Belongs to the PEP-utilizing enzyme family.</text>
</comment>
<dbReference type="Pfam" id="PF05524">
    <property type="entry name" value="PEP-utilisers_N"/>
    <property type="match status" value="1"/>
</dbReference>
<evidence type="ECO:0000256" key="14">
    <source>
        <dbReference type="ARBA" id="ARBA00022777"/>
    </source>
</evidence>
<feature type="binding site" evidence="19">
    <location>
        <position position="326"/>
    </location>
    <ligand>
        <name>phosphoenolpyruvate</name>
        <dbReference type="ChEBI" id="CHEBI:58702"/>
    </ligand>
</feature>
<evidence type="ECO:0000259" key="23">
    <source>
        <dbReference type="Pfam" id="PF05524"/>
    </source>
</evidence>
<dbReference type="NCBIfam" id="TIGR01417">
    <property type="entry name" value="PTS_I_fam"/>
    <property type="match status" value="1"/>
</dbReference>
<dbReference type="Gene3D" id="1.10.274.10">
    <property type="entry name" value="PtsI, HPr-binding domain"/>
    <property type="match status" value="1"/>
</dbReference>
<dbReference type="AlphaFoldDB" id="A0A9D2RNY4"/>
<evidence type="ECO:0000259" key="22">
    <source>
        <dbReference type="Pfam" id="PF02896"/>
    </source>
</evidence>
<dbReference type="PIRSF" id="PIRSF000732">
    <property type="entry name" value="PTS_enzyme_I"/>
    <property type="match status" value="1"/>
</dbReference>
<dbReference type="GO" id="GO:0009401">
    <property type="term" value="P:phosphoenolpyruvate-dependent sugar phosphotransferase system"/>
    <property type="evidence" value="ECO:0007669"/>
    <property type="project" value="UniProtKB-KW"/>
</dbReference>
<dbReference type="InterPro" id="IPR050499">
    <property type="entry name" value="PEP-utilizing_PTS_enzyme"/>
</dbReference>
<reference evidence="24" key="1">
    <citation type="journal article" date="2021" name="PeerJ">
        <title>Extensive microbial diversity within the chicken gut microbiome revealed by metagenomics and culture.</title>
        <authorList>
            <person name="Gilroy R."/>
            <person name="Ravi A."/>
            <person name="Getino M."/>
            <person name="Pursley I."/>
            <person name="Horton D.L."/>
            <person name="Alikhan N.F."/>
            <person name="Baker D."/>
            <person name="Gharbi K."/>
            <person name="Hall N."/>
            <person name="Watson M."/>
            <person name="Adriaenssens E.M."/>
            <person name="Foster-Nyarko E."/>
            <person name="Jarju S."/>
            <person name="Secka A."/>
            <person name="Antonio M."/>
            <person name="Oren A."/>
            <person name="Chaudhuri R.R."/>
            <person name="La Ragione R."/>
            <person name="Hildebrand F."/>
            <person name="Pallen M.J."/>
        </authorList>
    </citation>
    <scope>NUCLEOTIDE SEQUENCE</scope>
    <source>
        <strain evidence="24">ChiHjej13B12-24818</strain>
    </source>
</reference>
<dbReference type="GO" id="GO:0005737">
    <property type="term" value="C:cytoplasm"/>
    <property type="evidence" value="ECO:0007669"/>
    <property type="project" value="UniProtKB-SubCell"/>
</dbReference>
<evidence type="ECO:0000256" key="11">
    <source>
        <dbReference type="ARBA" id="ARBA00022679"/>
    </source>
</evidence>
<feature type="domain" description="PEP-utilising enzyme mobile" evidence="21">
    <location>
        <begin position="153"/>
        <end position="221"/>
    </location>
</feature>
<keyword evidence="8 17" id="KW-0813">Transport</keyword>
<evidence type="ECO:0000256" key="7">
    <source>
        <dbReference type="ARBA" id="ARBA00016544"/>
    </source>
</evidence>
<dbReference type="InterPro" id="IPR036618">
    <property type="entry name" value="PtsI_HPr-bd_sf"/>
</dbReference>
<dbReference type="GO" id="GO:0016301">
    <property type="term" value="F:kinase activity"/>
    <property type="evidence" value="ECO:0007669"/>
    <property type="project" value="UniProtKB-KW"/>
</dbReference>
<evidence type="ECO:0000256" key="18">
    <source>
        <dbReference type="PIRSR" id="PIRSR000732-1"/>
    </source>
</evidence>
<keyword evidence="9 17" id="KW-0963">Cytoplasm</keyword>
<dbReference type="PRINTS" id="PR01736">
    <property type="entry name" value="PHPHTRNFRASE"/>
</dbReference>
<feature type="binding site" evidence="19">
    <location>
        <position position="453"/>
    </location>
    <ligand>
        <name>phosphoenolpyruvate</name>
        <dbReference type="ChEBI" id="CHEBI:58702"/>
    </ligand>
</feature>
<evidence type="ECO:0000256" key="3">
    <source>
        <dbReference type="ARBA" id="ARBA00002728"/>
    </source>
</evidence>
<gene>
    <name evidence="24" type="primary">ptsP</name>
    <name evidence="24" type="ORF">H9786_02750</name>
</gene>
<dbReference type="GO" id="GO:0008965">
    <property type="term" value="F:phosphoenolpyruvate-protein phosphotransferase activity"/>
    <property type="evidence" value="ECO:0007669"/>
    <property type="project" value="UniProtKB-EC"/>
</dbReference>
<evidence type="ECO:0000256" key="5">
    <source>
        <dbReference type="ARBA" id="ARBA00007837"/>
    </source>
</evidence>
<dbReference type="EC" id="2.7.3.9" evidence="6 17"/>
<evidence type="ECO:0000259" key="21">
    <source>
        <dbReference type="Pfam" id="PF00391"/>
    </source>
</evidence>
<dbReference type="EMBL" id="DWZH01000020">
    <property type="protein sequence ID" value="HJB09442.1"/>
    <property type="molecule type" value="Genomic_DNA"/>
</dbReference>
<dbReference type="InterPro" id="IPR024692">
    <property type="entry name" value="PTS_EI"/>
</dbReference>
<dbReference type="GO" id="GO:0046872">
    <property type="term" value="F:metal ion binding"/>
    <property type="evidence" value="ECO:0007669"/>
    <property type="project" value="UniProtKB-KW"/>
</dbReference>
<dbReference type="InterPro" id="IPR008279">
    <property type="entry name" value="PEP-util_enz_mobile_dom"/>
</dbReference>
<accession>A0A9D2RNY4</accession>
<dbReference type="Gene3D" id="3.20.20.60">
    <property type="entry name" value="Phosphoenolpyruvate-binding domains"/>
    <property type="match status" value="1"/>
</dbReference>
<dbReference type="SUPFAM" id="SSF47831">
    <property type="entry name" value="Enzyme I of the PEP:sugar phosphotransferase system HPr-binding (sub)domain"/>
    <property type="match status" value="1"/>
</dbReference>
<comment type="function">
    <text evidence="3 17">General (non sugar-specific) component of the phosphoenolpyruvate-dependent sugar phosphotransferase system (sugar PTS). This major carbohydrate active-transport system catalyzes the phosphorylation of incoming sugar substrates concomitantly with their translocation across the cell membrane. Enzyme I transfers the phosphoryl group from phosphoenolpyruvate (PEP) to the phosphoryl carrier protein (HPr).</text>
</comment>
<evidence type="ECO:0000313" key="24">
    <source>
        <dbReference type="EMBL" id="HJB09442.1"/>
    </source>
</evidence>
<dbReference type="PANTHER" id="PTHR46244">
    <property type="entry name" value="PHOSPHOENOLPYRUVATE-PROTEIN PHOSPHOTRANSFERASE"/>
    <property type="match status" value="1"/>
</dbReference>
<dbReference type="Pfam" id="PF02896">
    <property type="entry name" value="PEP-utilizers_C"/>
    <property type="match status" value="1"/>
</dbReference>
<dbReference type="InterPro" id="IPR036637">
    <property type="entry name" value="Phosphohistidine_dom_sf"/>
</dbReference>
<dbReference type="SUPFAM" id="SSF52009">
    <property type="entry name" value="Phosphohistidine domain"/>
    <property type="match status" value="1"/>
</dbReference>
<keyword evidence="15 17" id="KW-0460">Magnesium</keyword>
<feature type="domain" description="Phosphotransferase system enzyme I N-terminal" evidence="23">
    <location>
        <begin position="5"/>
        <end position="125"/>
    </location>
</feature>
<evidence type="ECO:0000256" key="1">
    <source>
        <dbReference type="ARBA" id="ARBA00000683"/>
    </source>
</evidence>
<feature type="binding site" evidence="19">
    <location>
        <begin position="442"/>
        <end position="443"/>
    </location>
    <ligand>
        <name>phosphoenolpyruvate</name>
        <dbReference type="ChEBI" id="CHEBI:58702"/>
    </ligand>
</feature>
<evidence type="ECO:0000256" key="6">
    <source>
        <dbReference type="ARBA" id="ARBA00012232"/>
    </source>
</evidence>
<evidence type="ECO:0000256" key="13">
    <source>
        <dbReference type="ARBA" id="ARBA00022723"/>
    </source>
</evidence>
<keyword evidence="14 17" id="KW-0418">Kinase</keyword>
<evidence type="ECO:0000256" key="19">
    <source>
        <dbReference type="PIRSR" id="PIRSR000732-2"/>
    </source>
</evidence>
<feature type="active site" description="Proton donor" evidence="18">
    <location>
        <position position="501"/>
    </location>
</feature>
<evidence type="ECO:0000313" key="25">
    <source>
        <dbReference type="Proteomes" id="UP000823823"/>
    </source>
</evidence>
<protein>
    <recommendedName>
        <fullName evidence="7 17">Phosphoenolpyruvate-protein phosphotransferase</fullName>
        <ecNumber evidence="6 17">2.7.3.9</ecNumber>
    </recommendedName>
    <alternativeName>
        <fullName evidence="16 17">Phosphotransferase system, enzyme I</fullName>
    </alternativeName>
</protein>
<feature type="binding site" evidence="20">
    <location>
        <position position="419"/>
    </location>
    <ligand>
        <name>Mg(2+)</name>
        <dbReference type="ChEBI" id="CHEBI:18420"/>
    </ligand>
</feature>
<dbReference type="Proteomes" id="UP000823823">
    <property type="component" value="Unassembled WGS sequence"/>
</dbReference>
<feature type="binding site" evidence="19">
    <location>
        <position position="290"/>
    </location>
    <ligand>
        <name>phosphoenolpyruvate</name>
        <dbReference type="ChEBI" id="CHEBI:58702"/>
    </ligand>
</feature>
<keyword evidence="12 17" id="KW-0598">Phosphotransferase system</keyword>
<sequence>MSQYTGVAVSPGRVIGTIYSMAPPVAEPPAGDTIPEGADPATEAARIPAAAATVQATLSRLAERAPGEGKKILEATAQMAADPSLSQTAQGLVTSGGKSPERAVWEAGDQVAAMLEGLGGYMAERATDVRDVRARIVAELRGEQAPGIPERDEPFVLTAIDLAPADTATLDPTRVIALITSDGGPQSHTAILARQLGLPAIVAAKGIHEFDDGTEVFVDAGLGTITDEVTEEHHRFAAAWTELQENPLTYEGGGGVLADGTRVQLLANIGNAADAQEAAAAHADGVGLFRTEFLFLDRDEEPGVEEQAAAYAEVLRHFPGQKVVVRTIDAGADKPLPFLTDADEPNPALGVRAYRTSWEKRSVLTNQLDAIAAAAKTATPGGAAIPWVMAPMIATVEETEDFVALCTERGLQPAGIMVETPSAALIADRHLTVCDFASIGTNDLTQYTMAADRQLGSLAHLNSPWQPAVLALVGATCTGARTAGGDPQAYGEEAQRPVGVCGEAAGDPGLAVVLVGLGVSSLSMTPRSLPAVARVLSTVSLEQAKDLAAQALAARSAEDARDAVRAGLPILGELGL</sequence>
<evidence type="ECO:0000256" key="16">
    <source>
        <dbReference type="ARBA" id="ARBA00033235"/>
    </source>
</evidence>
<dbReference type="InterPro" id="IPR015813">
    <property type="entry name" value="Pyrv/PenolPyrv_kinase-like_dom"/>
</dbReference>
<dbReference type="InterPro" id="IPR040442">
    <property type="entry name" value="Pyrv_kinase-like_dom_sf"/>
</dbReference>
<comment type="catalytic activity">
    <reaction evidence="1 17">
        <text>L-histidyl-[protein] + phosphoenolpyruvate = N(pros)-phospho-L-histidyl-[protein] + pyruvate</text>
        <dbReference type="Rhea" id="RHEA:23880"/>
        <dbReference type="Rhea" id="RHEA-COMP:9745"/>
        <dbReference type="Rhea" id="RHEA-COMP:9746"/>
        <dbReference type="ChEBI" id="CHEBI:15361"/>
        <dbReference type="ChEBI" id="CHEBI:29979"/>
        <dbReference type="ChEBI" id="CHEBI:58702"/>
        <dbReference type="ChEBI" id="CHEBI:64837"/>
        <dbReference type="EC" id="2.7.3.9"/>
    </reaction>
</comment>
<keyword evidence="13 17" id="KW-0479">Metal-binding</keyword>
<dbReference type="InterPro" id="IPR006318">
    <property type="entry name" value="PTS_EI-like"/>
</dbReference>
<evidence type="ECO:0000256" key="20">
    <source>
        <dbReference type="PIRSR" id="PIRSR000732-3"/>
    </source>
</evidence>
<proteinExistence type="inferred from homology"/>
<keyword evidence="10 17" id="KW-0762">Sugar transport</keyword>
<evidence type="ECO:0000256" key="4">
    <source>
        <dbReference type="ARBA" id="ARBA00004496"/>
    </source>
</evidence>
<dbReference type="Pfam" id="PF00391">
    <property type="entry name" value="PEP-utilizers"/>
    <property type="match status" value="1"/>
</dbReference>
<evidence type="ECO:0000256" key="9">
    <source>
        <dbReference type="ARBA" id="ARBA00022490"/>
    </source>
</evidence>
<feature type="active site" description="Tele-phosphohistidine intermediate" evidence="18">
    <location>
        <position position="188"/>
    </location>
</feature>
<comment type="cofactor">
    <cofactor evidence="2 17 20">
        <name>Mg(2+)</name>
        <dbReference type="ChEBI" id="CHEBI:18420"/>
    </cofactor>
</comment>
<dbReference type="InterPro" id="IPR000121">
    <property type="entry name" value="PEP_util_C"/>
</dbReference>
<reference evidence="24" key="2">
    <citation type="submission" date="2021-04" db="EMBL/GenBank/DDBJ databases">
        <authorList>
            <person name="Gilroy R."/>
        </authorList>
    </citation>
    <scope>NUCLEOTIDE SEQUENCE</scope>
    <source>
        <strain evidence="24">ChiHjej13B12-24818</strain>
    </source>
</reference>